<dbReference type="EMBL" id="JAPCKI010000001">
    <property type="protein sequence ID" value="MDD2176409.1"/>
    <property type="molecule type" value="Genomic_DNA"/>
</dbReference>
<feature type="region of interest" description="Disordered" evidence="1">
    <location>
        <begin position="1"/>
        <end position="31"/>
    </location>
</feature>
<dbReference type="Proteomes" id="UP001148932">
    <property type="component" value="Unassembled WGS sequence"/>
</dbReference>
<dbReference type="InterPro" id="IPR035901">
    <property type="entry name" value="GIY-YIG_endonuc_sf"/>
</dbReference>
<proteinExistence type="predicted"/>
<comment type="caution">
    <text evidence="2">The sequence shown here is derived from an EMBL/GenBank/DDBJ whole genome shotgun (WGS) entry which is preliminary data.</text>
</comment>
<name>A0ABT5RRU8_9BURK</name>
<accession>A0ABT5RRU8</accession>
<gene>
    <name evidence="2" type="ORF">OIN59_03125</name>
</gene>
<dbReference type="Gene3D" id="3.40.1440.10">
    <property type="entry name" value="GIY-YIG endonuclease"/>
    <property type="match status" value="1"/>
</dbReference>
<evidence type="ECO:0000313" key="3">
    <source>
        <dbReference type="Proteomes" id="UP001148932"/>
    </source>
</evidence>
<sequence length="141" mass="15700">MEAPSSRPESSPHVPPASQDGAAPLVPRGERKRELLRHYKDNPPDAGVYAIRCTASGHAGVQVHASMNVAGAINRARFQLRMRSHTDKRLQQQWQQHGEAAFSFEVLDVLKRREDATEAERRDDLAALLALWREELGVDAA</sequence>
<evidence type="ECO:0000313" key="2">
    <source>
        <dbReference type="EMBL" id="MDD2176409.1"/>
    </source>
</evidence>
<evidence type="ECO:0000256" key="1">
    <source>
        <dbReference type="SAM" id="MobiDB-lite"/>
    </source>
</evidence>
<dbReference type="CDD" id="cd10451">
    <property type="entry name" value="GIY-YIG_LuxR_like"/>
    <property type="match status" value="1"/>
</dbReference>
<reference evidence="2" key="1">
    <citation type="submission" date="2022-10" db="EMBL/GenBank/DDBJ databases">
        <title>Description of microaerobic benzene degrading bacteria.</title>
        <authorList>
            <person name="Bedics A."/>
            <person name="Tancsics A."/>
            <person name="Banerjee S."/>
        </authorList>
    </citation>
    <scope>NUCLEOTIDE SEQUENCE</scope>
    <source>
        <strain evidence="2">D2M1</strain>
    </source>
</reference>
<dbReference type="RefSeq" id="WP_274107016.1">
    <property type="nucleotide sequence ID" value="NZ_JAPCKI010000001.1"/>
</dbReference>
<organism evidence="2 3">
    <name type="scientific">Acidovorax benzenivorans</name>
    <dbReference type="NCBI Taxonomy" id="2987520"/>
    <lineage>
        <taxon>Bacteria</taxon>
        <taxon>Pseudomonadati</taxon>
        <taxon>Pseudomonadota</taxon>
        <taxon>Betaproteobacteria</taxon>
        <taxon>Burkholderiales</taxon>
        <taxon>Comamonadaceae</taxon>
        <taxon>Acidovorax</taxon>
    </lineage>
</organism>
<keyword evidence="3" id="KW-1185">Reference proteome</keyword>
<protein>
    <submittedName>
        <fullName evidence="2">GIY-YIG nuclease family protein</fullName>
    </submittedName>
</protein>